<keyword evidence="1" id="KW-0472">Membrane</keyword>
<name>A0A195CB33_9HYME</name>
<gene>
    <name evidence="3" type="ORF">ALC62_11703</name>
</gene>
<dbReference type="InterPro" id="IPR040346">
    <property type="entry name" value="GEX1/Brambleberry"/>
</dbReference>
<reference evidence="3 4" key="1">
    <citation type="submission" date="2016-03" db="EMBL/GenBank/DDBJ databases">
        <title>Cyphomyrmex costatus WGS genome.</title>
        <authorList>
            <person name="Nygaard S."/>
            <person name="Hu H."/>
            <person name="Boomsma J."/>
            <person name="Zhang G."/>
        </authorList>
    </citation>
    <scope>NUCLEOTIDE SEQUENCE [LARGE SCALE GENOMIC DNA]</scope>
    <source>
        <strain evidence="3">MS0001</strain>
        <tissue evidence="3">Whole body</tissue>
    </source>
</reference>
<keyword evidence="2" id="KW-0732">Signal</keyword>
<organism evidence="3 4">
    <name type="scientific">Cyphomyrmex costatus</name>
    <dbReference type="NCBI Taxonomy" id="456900"/>
    <lineage>
        <taxon>Eukaryota</taxon>
        <taxon>Metazoa</taxon>
        <taxon>Ecdysozoa</taxon>
        <taxon>Arthropoda</taxon>
        <taxon>Hexapoda</taxon>
        <taxon>Insecta</taxon>
        <taxon>Pterygota</taxon>
        <taxon>Neoptera</taxon>
        <taxon>Endopterygota</taxon>
        <taxon>Hymenoptera</taxon>
        <taxon>Apocrita</taxon>
        <taxon>Aculeata</taxon>
        <taxon>Formicoidea</taxon>
        <taxon>Formicidae</taxon>
        <taxon>Myrmicinae</taxon>
        <taxon>Cyphomyrmex</taxon>
    </lineage>
</organism>
<dbReference type="STRING" id="456900.A0A195CB33"/>
<dbReference type="PANTHER" id="PTHR33538:SF2">
    <property type="entry name" value="PROTEIN GAMETE EXPRESSED 1"/>
    <property type="match status" value="1"/>
</dbReference>
<evidence type="ECO:0000313" key="3">
    <source>
        <dbReference type="EMBL" id="KYM97411.1"/>
    </source>
</evidence>
<accession>A0A195CB33</accession>
<evidence type="ECO:0000256" key="1">
    <source>
        <dbReference type="SAM" id="Phobius"/>
    </source>
</evidence>
<evidence type="ECO:0000256" key="2">
    <source>
        <dbReference type="SAM" id="SignalP"/>
    </source>
</evidence>
<feature type="signal peptide" evidence="2">
    <location>
        <begin position="1"/>
        <end position="15"/>
    </location>
</feature>
<feature type="transmembrane region" description="Helical" evidence="1">
    <location>
        <begin position="262"/>
        <end position="281"/>
    </location>
</feature>
<keyword evidence="1" id="KW-0812">Transmembrane</keyword>
<feature type="transmembrane region" description="Helical" evidence="1">
    <location>
        <begin position="301"/>
        <end position="321"/>
    </location>
</feature>
<dbReference type="PANTHER" id="PTHR33538">
    <property type="entry name" value="PROTEIN GAMETE EXPRESSED 1"/>
    <property type="match status" value="1"/>
</dbReference>
<protein>
    <recommendedName>
        <fullName evidence="5">Protein GAMETE EXPRESSED 1</fullName>
    </recommendedName>
</protein>
<feature type="transmembrane region" description="Helical" evidence="1">
    <location>
        <begin position="231"/>
        <end position="250"/>
    </location>
</feature>
<evidence type="ECO:0008006" key="5">
    <source>
        <dbReference type="Google" id="ProtNLM"/>
    </source>
</evidence>
<dbReference type="EMBL" id="KQ978068">
    <property type="protein sequence ID" value="KYM97411.1"/>
    <property type="molecule type" value="Genomic_DNA"/>
</dbReference>
<keyword evidence="1" id="KW-1133">Transmembrane helix</keyword>
<proteinExistence type="predicted"/>
<sequence>MIWFLLLIIIHETLANNNGNIVLRNLGEKEYSLLKAKSSLPQHGKCWHTALQTLESNCNQLNDHKHSLLALHLANCFLEDSGLTPYNCHFSETDDERRKCIGDMTDRAFSVYNEFYTHATHICFFLNYEAWQTEVESTIKLLFQVSSRMKDQLLEASEMQDTILNSQKEGLRIQNEILDHGKELGTVLKTSSDTVSNMVSDFKESAKDQKELLYEIFSYIRTFQSWIIGEVSWFQSIIFYTVSCILCALFSSSRRTVDARVALFSILSLNIVIERILVQYYDKIIFQSPDDKVHLLSTTWLCRKIALMLCAITLFCTYYYYKDGQLENYKALQRIEQQLNIIQKTPIISNIEPIRYSKRLAFKRLHTVSDKQGIVDVKNEK</sequence>
<dbReference type="Proteomes" id="UP000078542">
    <property type="component" value="Unassembled WGS sequence"/>
</dbReference>
<keyword evidence="4" id="KW-1185">Reference proteome</keyword>
<dbReference type="AlphaFoldDB" id="A0A195CB33"/>
<feature type="chain" id="PRO_5012655860" description="Protein GAMETE EXPRESSED 1" evidence="2">
    <location>
        <begin position="16"/>
        <end position="381"/>
    </location>
</feature>
<evidence type="ECO:0000313" key="4">
    <source>
        <dbReference type="Proteomes" id="UP000078542"/>
    </source>
</evidence>